<reference evidence="1" key="1">
    <citation type="journal article" date="2020" name="Stud. Mycol.">
        <title>101 Dothideomycetes genomes: a test case for predicting lifestyles and emergence of pathogens.</title>
        <authorList>
            <person name="Haridas S."/>
            <person name="Albert R."/>
            <person name="Binder M."/>
            <person name="Bloem J."/>
            <person name="Labutti K."/>
            <person name="Salamov A."/>
            <person name="Andreopoulos B."/>
            <person name="Baker S."/>
            <person name="Barry K."/>
            <person name="Bills G."/>
            <person name="Bluhm B."/>
            <person name="Cannon C."/>
            <person name="Castanera R."/>
            <person name="Culley D."/>
            <person name="Daum C."/>
            <person name="Ezra D."/>
            <person name="Gonzalez J."/>
            <person name="Henrissat B."/>
            <person name="Kuo A."/>
            <person name="Liang C."/>
            <person name="Lipzen A."/>
            <person name="Lutzoni F."/>
            <person name="Magnuson J."/>
            <person name="Mondo S."/>
            <person name="Nolan M."/>
            <person name="Ohm R."/>
            <person name="Pangilinan J."/>
            <person name="Park H.-J."/>
            <person name="Ramirez L."/>
            <person name="Alfaro M."/>
            <person name="Sun H."/>
            <person name="Tritt A."/>
            <person name="Yoshinaga Y."/>
            <person name="Zwiers L.-H."/>
            <person name="Turgeon B."/>
            <person name="Goodwin S."/>
            <person name="Spatafora J."/>
            <person name="Crous P."/>
            <person name="Grigoriev I."/>
        </authorList>
    </citation>
    <scope>NUCLEOTIDE SEQUENCE</scope>
    <source>
        <strain evidence="1">CBS 675.92</strain>
    </source>
</reference>
<accession>A0A6A5UCF6</accession>
<keyword evidence="2" id="KW-1185">Reference proteome</keyword>
<gene>
    <name evidence="1" type="ORF">CC80DRAFT_500884</name>
</gene>
<proteinExistence type="predicted"/>
<protein>
    <submittedName>
        <fullName evidence="1">Uncharacterized protein</fullName>
    </submittedName>
</protein>
<sequence length="109" mass="11613">MCYEVTEYHLCGCVEGPTLYECHDVDQGNECIVGTTRVSDTMPPGPCPTGIHGGPPVVACVVRIREGTEAERTDDDGVEMVQSSPSMARDVSSAQIVSMQFCGLTSWAG</sequence>
<organism evidence="1 2">
    <name type="scientific">Byssothecium circinans</name>
    <dbReference type="NCBI Taxonomy" id="147558"/>
    <lineage>
        <taxon>Eukaryota</taxon>
        <taxon>Fungi</taxon>
        <taxon>Dikarya</taxon>
        <taxon>Ascomycota</taxon>
        <taxon>Pezizomycotina</taxon>
        <taxon>Dothideomycetes</taxon>
        <taxon>Pleosporomycetidae</taxon>
        <taxon>Pleosporales</taxon>
        <taxon>Massarineae</taxon>
        <taxon>Massarinaceae</taxon>
        <taxon>Byssothecium</taxon>
    </lineage>
</organism>
<dbReference type="EMBL" id="ML976982">
    <property type="protein sequence ID" value="KAF1960586.1"/>
    <property type="molecule type" value="Genomic_DNA"/>
</dbReference>
<evidence type="ECO:0000313" key="1">
    <source>
        <dbReference type="EMBL" id="KAF1960586.1"/>
    </source>
</evidence>
<evidence type="ECO:0000313" key="2">
    <source>
        <dbReference type="Proteomes" id="UP000800035"/>
    </source>
</evidence>
<dbReference type="Proteomes" id="UP000800035">
    <property type="component" value="Unassembled WGS sequence"/>
</dbReference>
<name>A0A6A5UCF6_9PLEO</name>
<dbReference type="AlphaFoldDB" id="A0A6A5UCF6"/>